<proteinExistence type="inferred from homology"/>
<dbReference type="Pfam" id="PF01783">
    <property type="entry name" value="Ribosomal_L32p"/>
    <property type="match status" value="1"/>
</dbReference>
<dbReference type="InterPro" id="IPR044957">
    <property type="entry name" value="Ribosomal_bL32_bact"/>
</dbReference>
<dbReference type="OMA" id="PHRVCPH"/>
<dbReference type="HAMAP" id="MF_00340">
    <property type="entry name" value="Ribosomal_bL32"/>
    <property type="match status" value="1"/>
</dbReference>
<gene>
    <name evidence="5" type="primary">rpmF</name>
    <name evidence="6" type="ORF">SAMN05661053_2593</name>
</gene>
<evidence type="ECO:0000256" key="3">
    <source>
        <dbReference type="ARBA" id="ARBA00023274"/>
    </source>
</evidence>
<dbReference type="GO" id="GO:0006412">
    <property type="term" value="P:translation"/>
    <property type="evidence" value="ECO:0007669"/>
    <property type="project" value="UniProtKB-UniRule"/>
</dbReference>
<dbReference type="RefSeq" id="WP_014546669.1">
    <property type="nucleotide sequence ID" value="NZ_CACZDK010000002.1"/>
</dbReference>
<dbReference type="GO" id="GO:0003735">
    <property type="term" value="F:structural constituent of ribosome"/>
    <property type="evidence" value="ECO:0007669"/>
    <property type="project" value="InterPro"/>
</dbReference>
<evidence type="ECO:0000256" key="2">
    <source>
        <dbReference type="ARBA" id="ARBA00022980"/>
    </source>
</evidence>
<organism evidence="6 7">
    <name type="scientific">Fibrobacter succinogenes</name>
    <name type="common">Bacteroides succinogenes</name>
    <dbReference type="NCBI Taxonomy" id="833"/>
    <lineage>
        <taxon>Bacteria</taxon>
        <taxon>Pseudomonadati</taxon>
        <taxon>Fibrobacterota</taxon>
        <taxon>Fibrobacteria</taxon>
        <taxon>Fibrobacterales</taxon>
        <taxon>Fibrobacteraceae</taxon>
        <taxon>Fibrobacter</taxon>
    </lineage>
</organism>
<keyword evidence="2 5" id="KW-0689">Ribosomal protein</keyword>
<dbReference type="GO" id="GO:0015934">
    <property type="term" value="C:large ribosomal subunit"/>
    <property type="evidence" value="ECO:0007669"/>
    <property type="project" value="InterPro"/>
</dbReference>
<dbReference type="Gene3D" id="1.20.5.640">
    <property type="entry name" value="Single helix bin"/>
    <property type="match status" value="1"/>
</dbReference>
<evidence type="ECO:0000256" key="1">
    <source>
        <dbReference type="ARBA" id="ARBA00008560"/>
    </source>
</evidence>
<sequence length="62" mass="6987">MAVPKRKTSTARRDKRRTHWKMEVPAMATCDHCGSVKRPHRVCPVCGFYNGVEVVDMKGAEA</sequence>
<protein>
    <recommendedName>
        <fullName evidence="4 5">Large ribosomal subunit protein bL32</fullName>
    </recommendedName>
</protein>
<evidence type="ECO:0000313" key="6">
    <source>
        <dbReference type="EMBL" id="SUQ25799.1"/>
    </source>
</evidence>
<accession>A0A380S7I6</accession>
<dbReference type="InterPro" id="IPR011332">
    <property type="entry name" value="Ribosomal_zn-bd"/>
</dbReference>
<evidence type="ECO:0000313" key="7">
    <source>
        <dbReference type="Proteomes" id="UP000255423"/>
    </source>
</evidence>
<dbReference type="PANTHER" id="PTHR35534">
    <property type="entry name" value="50S RIBOSOMAL PROTEIN L32"/>
    <property type="match status" value="1"/>
</dbReference>
<dbReference type="Proteomes" id="UP000255423">
    <property type="component" value="Unassembled WGS sequence"/>
</dbReference>
<dbReference type="NCBIfam" id="TIGR01031">
    <property type="entry name" value="rpmF_bact"/>
    <property type="match status" value="1"/>
</dbReference>
<keyword evidence="3 5" id="KW-0687">Ribonucleoprotein</keyword>
<evidence type="ECO:0000256" key="5">
    <source>
        <dbReference type="HAMAP-Rule" id="MF_00340"/>
    </source>
</evidence>
<dbReference type="PANTHER" id="PTHR35534:SF1">
    <property type="entry name" value="LARGE RIBOSOMAL SUBUNIT PROTEIN BL32"/>
    <property type="match status" value="1"/>
</dbReference>
<reference evidence="6 7" key="1">
    <citation type="submission" date="2017-08" db="EMBL/GenBank/DDBJ databases">
        <authorList>
            <person name="de Groot N.N."/>
        </authorList>
    </citation>
    <scope>NUCLEOTIDE SEQUENCE [LARGE SCALE GENOMIC DNA]</scope>
    <source>
        <strain evidence="6 7">HM2</strain>
    </source>
</reference>
<dbReference type="InterPro" id="IPR002677">
    <property type="entry name" value="Ribosomal_bL32"/>
</dbReference>
<evidence type="ECO:0000256" key="4">
    <source>
        <dbReference type="ARBA" id="ARBA00035178"/>
    </source>
</evidence>
<dbReference type="SUPFAM" id="SSF57829">
    <property type="entry name" value="Zn-binding ribosomal proteins"/>
    <property type="match status" value="1"/>
</dbReference>
<name>A0A380S7I6_FIBSU</name>
<dbReference type="EMBL" id="UHJL01000004">
    <property type="protein sequence ID" value="SUQ25799.1"/>
    <property type="molecule type" value="Genomic_DNA"/>
</dbReference>
<dbReference type="AlphaFoldDB" id="A0A380S7I6"/>
<comment type="similarity">
    <text evidence="1 5">Belongs to the bacterial ribosomal protein bL32 family.</text>
</comment>